<name>A0ABW7RHB9_9ACTN</name>
<feature type="transmembrane region" description="Helical" evidence="1">
    <location>
        <begin position="48"/>
        <end position="72"/>
    </location>
</feature>
<evidence type="ECO:0000313" key="2">
    <source>
        <dbReference type="EMBL" id="MFH8585730.1"/>
    </source>
</evidence>
<evidence type="ECO:0000256" key="1">
    <source>
        <dbReference type="SAM" id="Phobius"/>
    </source>
</evidence>
<protein>
    <submittedName>
        <fullName evidence="2">Uncharacterized protein</fullName>
    </submittedName>
</protein>
<dbReference type="Proteomes" id="UP001610990">
    <property type="component" value="Unassembled WGS sequence"/>
</dbReference>
<keyword evidence="1" id="KW-0812">Transmembrane</keyword>
<proteinExistence type="predicted"/>
<sequence>MAAVVVGFLFVVPVTDEYLMTPVWQAIEQERGRLGQARRYLTKLGRNLLAALATVGLLLGLVSLAVLGINLVNLNASTCHVVVDGRC</sequence>
<dbReference type="EMBL" id="JBIRGH010000008">
    <property type="protein sequence ID" value="MFH8585730.1"/>
    <property type="molecule type" value="Genomic_DNA"/>
</dbReference>
<evidence type="ECO:0000313" key="3">
    <source>
        <dbReference type="Proteomes" id="UP001610990"/>
    </source>
</evidence>
<gene>
    <name evidence="2" type="ORF">ACH4GP_15140</name>
</gene>
<keyword evidence="1" id="KW-0472">Membrane</keyword>
<organism evidence="2 3">
    <name type="scientific">Streptomyces celluloflavus</name>
    <dbReference type="NCBI Taxonomy" id="58344"/>
    <lineage>
        <taxon>Bacteria</taxon>
        <taxon>Bacillati</taxon>
        <taxon>Actinomycetota</taxon>
        <taxon>Actinomycetes</taxon>
        <taxon>Kitasatosporales</taxon>
        <taxon>Streptomycetaceae</taxon>
        <taxon>Streptomyces</taxon>
    </lineage>
</organism>
<dbReference type="RefSeq" id="WP_397672741.1">
    <property type="nucleotide sequence ID" value="NZ_JBIRGH010000008.1"/>
</dbReference>
<keyword evidence="1" id="KW-1133">Transmembrane helix</keyword>
<keyword evidence="3" id="KW-1185">Reference proteome</keyword>
<accession>A0ABW7RHB9</accession>
<reference evidence="2 3" key="1">
    <citation type="submission" date="2024-10" db="EMBL/GenBank/DDBJ databases">
        <title>The Natural Products Discovery Center: Release of the First 8490 Sequenced Strains for Exploring Actinobacteria Biosynthetic Diversity.</title>
        <authorList>
            <person name="Kalkreuter E."/>
            <person name="Kautsar S.A."/>
            <person name="Yang D."/>
            <person name="Bader C.D."/>
            <person name="Teijaro C.N."/>
            <person name="Fluegel L."/>
            <person name="Davis C.M."/>
            <person name="Simpson J.R."/>
            <person name="Lauterbach L."/>
            <person name="Steele A.D."/>
            <person name="Gui C."/>
            <person name="Meng S."/>
            <person name="Li G."/>
            <person name="Viehrig K."/>
            <person name="Ye F."/>
            <person name="Su P."/>
            <person name="Kiefer A.F."/>
            <person name="Nichols A."/>
            <person name="Cepeda A.J."/>
            <person name="Yan W."/>
            <person name="Fan B."/>
            <person name="Jiang Y."/>
            <person name="Adhikari A."/>
            <person name="Zheng C.-J."/>
            <person name="Schuster L."/>
            <person name="Cowan T.M."/>
            <person name="Smanski M.J."/>
            <person name="Chevrette M.G."/>
            <person name="De Carvalho L.P.S."/>
            <person name="Shen B."/>
        </authorList>
    </citation>
    <scope>NUCLEOTIDE SEQUENCE [LARGE SCALE GENOMIC DNA]</scope>
    <source>
        <strain evidence="2 3">NPDC018013</strain>
    </source>
</reference>
<comment type="caution">
    <text evidence="2">The sequence shown here is derived from an EMBL/GenBank/DDBJ whole genome shotgun (WGS) entry which is preliminary data.</text>
</comment>